<keyword evidence="1" id="KW-0812">Transmembrane</keyword>
<sequence length="105" mass="11790">MKTTIKIIVFCLLFSNVNANVNEVNLDTAQNVFTSETTNGDTLTKHKVFEIDDHLIICDTIIIKTPEVEFKTVIKEKNGLRSILIPLFALTFAVIAIILKRKNNG</sequence>
<keyword evidence="1" id="KW-1133">Transmembrane helix</keyword>
<proteinExistence type="predicted"/>
<evidence type="ECO:0000256" key="1">
    <source>
        <dbReference type="SAM" id="Phobius"/>
    </source>
</evidence>
<protein>
    <submittedName>
        <fullName evidence="2">Uncharacterized protein</fullName>
    </submittedName>
</protein>
<keyword evidence="1" id="KW-0472">Membrane</keyword>
<reference evidence="2" key="1">
    <citation type="submission" date="2020-04" db="EMBL/GenBank/DDBJ databases">
        <authorList>
            <person name="Chiriac C."/>
            <person name="Salcher M."/>
            <person name="Ghai R."/>
            <person name="Kavagutti S V."/>
        </authorList>
    </citation>
    <scope>NUCLEOTIDE SEQUENCE</scope>
</reference>
<evidence type="ECO:0000313" key="2">
    <source>
        <dbReference type="EMBL" id="CAB4153048.1"/>
    </source>
</evidence>
<accession>A0A6J5N2Q7</accession>
<gene>
    <name evidence="2" type="ORF">UFOVP611_44</name>
</gene>
<feature type="transmembrane region" description="Helical" evidence="1">
    <location>
        <begin position="79"/>
        <end position="99"/>
    </location>
</feature>
<organism evidence="2">
    <name type="scientific">uncultured Caudovirales phage</name>
    <dbReference type="NCBI Taxonomy" id="2100421"/>
    <lineage>
        <taxon>Viruses</taxon>
        <taxon>Duplodnaviria</taxon>
        <taxon>Heunggongvirae</taxon>
        <taxon>Uroviricota</taxon>
        <taxon>Caudoviricetes</taxon>
        <taxon>Peduoviridae</taxon>
        <taxon>Maltschvirus</taxon>
        <taxon>Maltschvirus maltsch</taxon>
    </lineage>
</organism>
<dbReference type="EMBL" id="LR796579">
    <property type="protein sequence ID" value="CAB4153048.1"/>
    <property type="molecule type" value="Genomic_DNA"/>
</dbReference>
<name>A0A6J5N2Q7_9CAUD</name>